<accession>A0A422PBL3</accession>
<dbReference type="GeneID" id="40319222"/>
<dbReference type="AlphaFoldDB" id="A0A422PBL3"/>
<dbReference type="EMBL" id="MKKU01000339">
    <property type="protein sequence ID" value="RNF15093.1"/>
    <property type="molecule type" value="Genomic_DNA"/>
</dbReference>
<dbReference type="RefSeq" id="XP_029227374.1">
    <property type="nucleotide sequence ID" value="XM_029372504.1"/>
</dbReference>
<dbReference type="Proteomes" id="UP000284403">
    <property type="component" value="Unassembled WGS sequence"/>
</dbReference>
<keyword evidence="3" id="KW-1185">Reference proteome</keyword>
<evidence type="ECO:0000256" key="1">
    <source>
        <dbReference type="SAM" id="MobiDB-lite"/>
    </source>
</evidence>
<evidence type="ECO:0008006" key="4">
    <source>
        <dbReference type="Google" id="ProtNLM"/>
    </source>
</evidence>
<name>A0A422PBL3_9TRYP</name>
<proteinExistence type="predicted"/>
<feature type="region of interest" description="Disordered" evidence="1">
    <location>
        <begin position="116"/>
        <end position="161"/>
    </location>
</feature>
<dbReference type="OrthoDB" id="248791at2759"/>
<evidence type="ECO:0000313" key="2">
    <source>
        <dbReference type="EMBL" id="RNF15093.1"/>
    </source>
</evidence>
<organism evidence="2 3">
    <name type="scientific">Trypanosoma conorhini</name>
    <dbReference type="NCBI Taxonomy" id="83891"/>
    <lineage>
        <taxon>Eukaryota</taxon>
        <taxon>Discoba</taxon>
        <taxon>Euglenozoa</taxon>
        <taxon>Kinetoplastea</taxon>
        <taxon>Metakinetoplastina</taxon>
        <taxon>Trypanosomatida</taxon>
        <taxon>Trypanosomatidae</taxon>
        <taxon>Trypanosoma</taxon>
    </lineage>
</organism>
<sequence>MISVKVFALPAGPRTLRRVQIDKMGTIAAQLPALSAAIGETIEIASATFYAGRGKSIDKEPLATDLPLDAIGITDGSLLAILPKRPKVAPQHEEQKEVKGSSVDKCSFSHVVANTRMSETSSSGRESADPRKLAVPTGEAKGSSAPPAAATRPPPARTADANGLNSELLLSLVREVANAKQEMASFWDKCRVELKRDGPALEKESLLEVLGAVTRLTEQQQIVENAIGSLQEQARDRVQVAAVLASIHEVNANILSELATARQQKSAAVHESVAAIMQLQGKLEGGLRSLALATLPKWSLQSPVAAASCVSELSHLPASSSTILEDEYALHESLLQQFFAAVGYVGVTATELLTHFDSLGDLYAAVSIRYNLQHSPMQEAVQRRLRLHLPPLAPAAPIICYLHDGREAEYVEAVVLRSIGLHLHPPQLWIEVAHPPGGVAACSNYYFSSLVGLSQREKPRCLQKTHSDVCRFPELSSVCPRLGLCNPQWTEHDIHANARLRRSQAAAILLSQRPDLLGNMDAVLELYAGREETLWKLLTVGAFK</sequence>
<feature type="compositionally biased region" description="Polar residues" evidence="1">
    <location>
        <begin position="116"/>
        <end position="125"/>
    </location>
</feature>
<gene>
    <name evidence="2" type="ORF">Tco025E_05611</name>
</gene>
<protein>
    <recommendedName>
        <fullName evidence="4">Ubiquitin-like domain-containing protein</fullName>
    </recommendedName>
</protein>
<evidence type="ECO:0000313" key="3">
    <source>
        <dbReference type="Proteomes" id="UP000284403"/>
    </source>
</evidence>
<reference evidence="2 3" key="1">
    <citation type="journal article" date="2018" name="BMC Genomics">
        <title>Genomic comparison of Trypanosoma conorhini and Trypanosoma rangeli to Trypanosoma cruzi strains of high and low virulence.</title>
        <authorList>
            <person name="Bradwell K.R."/>
            <person name="Koparde V.N."/>
            <person name="Matveyev A.V."/>
            <person name="Serrano M.G."/>
            <person name="Alves J.M."/>
            <person name="Parikh H."/>
            <person name="Huang B."/>
            <person name="Lee V."/>
            <person name="Espinosa-Alvarez O."/>
            <person name="Ortiz P.A."/>
            <person name="Costa-Martins A.G."/>
            <person name="Teixeira M.M."/>
            <person name="Buck G.A."/>
        </authorList>
    </citation>
    <scope>NUCLEOTIDE SEQUENCE [LARGE SCALE GENOMIC DNA]</scope>
    <source>
        <strain evidence="2 3">025E</strain>
    </source>
</reference>
<comment type="caution">
    <text evidence="2">The sequence shown here is derived from an EMBL/GenBank/DDBJ whole genome shotgun (WGS) entry which is preliminary data.</text>
</comment>